<keyword evidence="5" id="KW-1185">Reference proteome</keyword>
<feature type="region of interest" description="Disordered" evidence="2">
    <location>
        <begin position="370"/>
        <end position="397"/>
    </location>
</feature>
<dbReference type="InterPro" id="IPR047057">
    <property type="entry name" value="MerR_fam"/>
</dbReference>
<keyword evidence="1" id="KW-0238">DNA-binding</keyword>
<feature type="compositionally biased region" description="Pro residues" evidence="2">
    <location>
        <begin position="305"/>
        <end position="327"/>
    </location>
</feature>
<comment type="caution">
    <text evidence="4">The sequence shown here is derived from an EMBL/GenBank/DDBJ whole genome shotgun (WGS) entry which is preliminary data.</text>
</comment>
<reference evidence="4" key="1">
    <citation type="submission" date="2022-08" db="EMBL/GenBank/DDBJ databases">
        <authorList>
            <person name="Somphong A."/>
            <person name="Phongsopitanun W."/>
        </authorList>
    </citation>
    <scope>NUCLEOTIDE SEQUENCE</scope>
    <source>
        <strain evidence="4">LP05-1</strain>
    </source>
</reference>
<dbReference type="PROSITE" id="PS50937">
    <property type="entry name" value="HTH_MERR_2"/>
    <property type="match status" value="1"/>
</dbReference>
<dbReference type="InterPro" id="IPR000551">
    <property type="entry name" value="MerR-type_HTH_dom"/>
</dbReference>
<dbReference type="RefSeq" id="WP_258785871.1">
    <property type="nucleotide sequence ID" value="NZ_JANUGQ010000003.1"/>
</dbReference>
<dbReference type="SUPFAM" id="SSF46955">
    <property type="entry name" value="Putative DNA-binding domain"/>
    <property type="match status" value="1"/>
</dbReference>
<evidence type="ECO:0000313" key="5">
    <source>
        <dbReference type="Proteomes" id="UP001431313"/>
    </source>
</evidence>
<dbReference type="PANTHER" id="PTHR30204:SF93">
    <property type="entry name" value="HTH MERR-TYPE DOMAIN-CONTAINING PROTEIN"/>
    <property type="match status" value="1"/>
</dbReference>
<feature type="compositionally biased region" description="Basic and acidic residues" evidence="2">
    <location>
        <begin position="122"/>
        <end position="158"/>
    </location>
</feature>
<feature type="domain" description="HTH merR-type" evidence="3">
    <location>
        <begin position="9"/>
        <end position="77"/>
    </location>
</feature>
<sequence length="397" mass="42532">MSRPAVAPGYRIEDLAHRSGATVRTIRAYQDRGLLPRPERRGRSNVYGDDHLARLRQIAGLLERGYTLASIKELLDAWDTGRGLGGILGLVAEVHGPWTDERPGRITRAELAAVFGTDRDAASGAHRDAAYGTDRAADHGADRPDREPVPDGLPRRDGLPGPDGSGPGDPGDGVVAAIAEAVELGVLETVPEEPDAYRVPSPQELAVAAELHAAGVPLTAISGHLRELRAQIEHIAHRFLEFTTEYVFARHLRDRPPSDAGAAEAAELVRRLRPLARSTVEAELARALGAFAPRHLQEQLTPGERPVPLPSAPPAPEPPAAPEPPRSAPGAEPPCRVELPATTLRTVRDLVGPERVAAFIASATERELHARTLDTLAGHHRRGVQPPPPHDNPQGRA</sequence>
<dbReference type="SMART" id="SM00422">
    <property type="entry name" value="HTH_MERR"/>
    <property type="match status" value="1"/>
</dbReference>
<evidence type="ECO:0000256" key="2">
    <source>
        <dbReference type="SAM" id="MobiDB-lite"/>
    </source>
</evidence>
<name>A0ABT2CCK8_9ACTN</name>
<feature type="region of interest" description="Disordered" evidence="2">
    <location>
        <begin position="301"/>
        <end position="339"/>
    </location>
</feature>
<feature type="region of interest" description="Disordered" evidence="2">
    <location>
        <begin position="122"/>
        <end position="173"/>
    </location>
</feature>
<dbReference type="PANTHER" id="PTHR30204">
    <property type="entry name" value="REDOX-CYCLING DRUG-SENSING TRANSCRIPTIONAL ACTIVATOR SOXR"/>
    <property type="match status" value="1"/>
</dbReference>
<dbReference type="Proteomes" id="UP001431313">
    <property type="component" value="Unassembled WGS sequence"/>
</dbReference>
<accession>A0ABT2CCK8</accession>
<gene>
    <name evidence="4" type="ORF">NX801_05650</name>
</gene>
<dbReference type="Pfam" id="PF13411">
    <property type="entry name" value="MerR_1"/>
    <property type="match status" value="1"/>
</dbReference>
<dbReference type="EMBL" id="JANUGQ010000003">
    <property type="protein sequence ID" value="MCS0635148.1"/>
    <property type="molecule type" value="Genomic_DNA"/>
</dbReference>
<evidence type="ECO:0000313" key="4">
    <source>
        <dbReference type="EMBL" id="MCS0635148.1"/>
    </source>
</evidence>
<proteinExistence type="predicted"/>
<dbReference type="Gene3D" id="1.10.1660.10">
    <property type="match status" value="1"/>
</dbReference>
<dbReference type="InterPro" id="IPR009061">
    <property type="entry name" value="DNA-bd_dom_put_sf"/>
</dbReference>
<feature type="compositionally biased region" description="Gly residues" evidence="2">
    <location>
        <begin position="161"/>
        <end position="171"/>
    </location>
</feature>
<evidence type="ECO:0000259" key="3">
    <source>
        <dbReference type="PROSITE" id="PS50937"/>
    </source>
</evidence>
<organism evidence="4 5">
    <name type="scientific">Streptomyces pyxinae</name>
    <dbReference type="NCBI Taxonomy" id="2970734"/>
    <lineage>
        <taxon>Bacteria</taxon>
        <taxon>Bacillati</taxon>
        <taxon>Actinomycetota</taxon>
        <taxon>Actinomycetes</taxon>
        <taxon>Kitasatosporales</taxon>
        <taxon>Streptomycetaceae</taxon>
        <taxon>Streptomyces</taxon>
    </lineage>
</organism>
<evidence type="ECO:0000256" key="1">
    <source>
        <dbReference type="ARBA" id="ARBA00023125"/>
    </source>
</evidence>
<protein>
    <submittedName>
        <fullName evidence="4">MerR family transcriptional regulator</fullName>
    </submittedName>
</protein>